<comment type="caution">
    <text evidence="3">The sequence shown here is derived from an EMBL/GenBank/DDBJ whole genome shotgun (WGS) entry which is preliminary data.</text>
</comment>
<dbReference type="EMBL" id="CAJOAY010032683">
    <property type="protein sequence ID" value="CAF4433850.1"/>
    <property type="molecule type" value="Genomic_DNA"/>
</dbReference>
<sequence length="96" mass="10983">EENDEKDENEEDNKASLLETVAEYEAKRASTDPATAIQGDTSTGEEDEITKFHMAGKLFMYNAEQQQFVERGYGILKINENHDPSDWDRLQARISK</sequence>
<proteinExistence type="predicted"/>
<evidence type="ECO:0000313" key="3">
    <source>
        <dbReference type="EMBL" id="CAF4433850.1"/>
    </source>
</evidence>
<dbReference type="Pfam" id="PF00638">
    <property type="entry name" value="Ran_BP1"/>
    <property type="match status" value="1"/>
</dbReference>
<dbReference type="Proteomes" id="UP000663881">
    <property type="component" value="Unassembled WGS sequence"/>
</dbReference>
<organism evidence="3 4">
    <name type="scientific">Adineta steineri</name>
    <dbReference type="NCBI Taxonomy" id="433720"/>
    <lineage>
        <taxon>Eukaryota</taxon>
        <taxon>Metazoa</taxon>
        <taxon>Spiralia</taxon>
        <taxon>Gnathifera</taxon>
        <taxon>Rotifera</taxon>
        <taxon>Eurotatoria</taxon>
        <taxon>Bdelloidea</taxon>
        <taxon>Adinetida</taxon>
        <taxon>Adinetidae</taxon>
        <taxon>Adineta</taxon>
    </lineage>
</organism>
<dbReference type="PROSITE" id="PS50196">
    <property type="entry name" value="RANBD1"/>
    <property type="match status" value="1"/>
</dbReference>
<feature type="domain" description="RanBD1" evidence="2">
    <location>
        <begin position="17"/>
        <end position="96"/>
    </location>
</feature>
<reference evidence="3" key="1">
    <citation type="submission" date="2021-02" db="EMBL/GenBank/DDBJ databases">
        <authorList>
            <person name="Nowell W R."/>
        </authorList>
    </citation>
    <scope>NUCLEOTIDE SEQUENCE</scope>
</reference>
<name>A0A820R1T9_9BILA</name>
<dbReference type="InterPro" id="IPR000156">
    <property type="entry name" value="Ran_bind_dom"/>
</dbReference>
<evidence type="ECO:0000259" key="2">
    <source>
        <dbReference type="PROSITE" id="PS50196"/>
    </source>
</evidence>
<accession>A0A820R1T9</accession>
<evidence type="ECO:0000256" key="1">
    <source>
        <dbReference type="SAM" id="MobiDB-lite"/>
    </source>
</evidence>
<dbReference type="AlphaFoldDB" id="A0A820R1T9"/>
<gene>
    <name evidence="3" type="ORF">OKA104_LOCUS53235</name>
</gene>
<feature type="non-terminal residue" evidence="3">
    <location>
        <position position="1"/>
    </location>
</feature>
<evidence type="ECO:0000313" key="4">
    <source>
        <dbReference type="Proteomes" id="UP000663881"/>
    </source>
</evidence>
<dbReference type="InterPro" id="IPR011993">
    <property type="entry name" value="PH-like_dom_sf"/>
</dbReference>
<dbReference type="Gene3D" id="2.30.29.30">
    <property type="entry name" value="Pleckstrin-homology domain (PH domain)/Phosphotyrosine-binding domain (PTB)"/>
    <property type="match status" value="1"/>
</dbReference>
<protein>
    <recommendedName>
        <fullName evidence="2">RanBD1 domain-containing protein</fullName>
    </recommendedName>
</protein>
<feature type="region of interest" description="Disordered" evidence="1">
    <location>
        <begin position="25"/>
        <end position="45"/>
    </location>
</feature>
<dbReference type="SUPFAM" id="SSF50729">
    <property type="entry name" value="PH domain-like"/>
    <property type="match status" value="1"/>
</dbReference>